<gene>
    <name evidence="1" type="ORF">AVEN_188445_1</name>
</gene>
<name>A0A4Y1ZV07_ARAVE</name>
<reference evidence="1 2" key="1">
    <citation type="journal article" date="2019" name="Sci. Rep.">
        <title>Orb-weaving spider Araneus ventricosus genome elucidates the spidroin gene catalogue.</title>
        <authorList>
            <person name="Kono N."/>
            <person name="Nakamura H."/>
            <person name="Ohtoshi R."/>
            <person name="Moran D.A.P."/>
            <person name="Shinohara A."/>
            <person name="Yoshida Y."/>
            <person name="Fujiwara M."/>
            <person name="Mori M."/>
            <person name="Tomita M."/>
            <person name="Arakawa K."/>
        </authorList>
    </citation>
    <scope>NUCLEOTIDE SEQUENCE [LARGE SCALE GENOMIC DNA]</scope>
</reference>
<protein>
    <submittedName>
        <fullName evidence="1">Uncharacterized protein</fullName>
    </submittedName>
</protein>
<dbReference type="EMBL" id="BGPR01153571">
    <property type="protein sequence ID" value="GBL68312.1"/>
    <property type="molecule type" value="Genomic_DNA"/>
</dbReference>
<evidence type="ECO:0000313" key="2">
    <source>
        <dbReference type="Proteomes" id="UP000499080"/>
    </source>
</evidence>
<comment type="caution">
    <text evidence="1">The sequence shown here is derived from an EMBL/GenBank/DDBJ whole genome shotgun (WGS) entry which is preliminary data.</text>
</comment>
<accession>A0A4Y1ZV07</accession>
<proteinExistence type="predicted"/>
<dbReference type="Proteomes" id="UP000499080">
    <property type="component" value="Unassembled WGS sequence"/>
</dbReference>
<organism evidence="1 2">
    <name type="scientific">Araneus ventricosus</name>
    <name type="common">Orbweaver spider</name>
    <name type="synonym">Epeira ventricosa</name>
    <dbReference type="NCBI Taxonomy" id="182803"/>
    <lineage>
        <taxon>Eukaryota</taxon>
        <taxon>Metazoa</taxon>
        <taxon>Ecdysozoa</taxon>
        <taxon>Arthropoda</taxon>
        <taxon>Chelicerata</taxon>
        <taxon>Arachnida</taxon>
        <taxon>Araneae</taxon>
        <taxon>Araneomorphae</taxon>
        <taxon>Entelegynae</taxon>
        <taxon>Araneoidea</taxon>
        <taxon>Araneidae</taxon>
        <taxon>Araneus</taxon>
    </lineage>
</organism>
<dbReference type="AlphaFoldDB" id="A0A4Y1ZV07"/>
<evidence type="ECO:0000313" key="1">
    <source>
        <dbReference type="EMBL" id="GBL68312.1"/>
    </source>
</evidence>
<sequence length="96" mass="10727">MSCRKRKKEKKKICHCALSSKNHILLAKRDSSDMLGACGNNKMSAASVCCNTRDFVQEFLTFQGPSGSIMSHSYSNEIRRVLDHSFVTVSKALPFL</sequence>
<keyword evidence="2" id="KW-1185">Reference proteome</keyword>